<dbReference type="Gene3D" id="3.40.50.2300">
    <property type="match status" value="1"/>
</dbReference>
<dbReference type="PROSITE" id="PS50110">
    <property type="entry name" value="RESPONSE_REGULATORY"/>
    <property type="match status" value="1"/>
</dbReference>
<reference evidence="3" key="1">
    <citation type="submission" date="2022-07" db="EMBL/GenBank/DDBJ databases">
        <title>Sphingomonas sp. nov., a novel bacterium isolated from the north slope of the Mount Everest.</title>
        <authorList>
            <person name="Cui X."/>
            <person name="Liu Y."/>
        </authorList>
    </citation>
    <scope>NUCLEOTIDE SEQUENCE</scope>
    <source>
        <strain evidence="3">S5-59</strain>
    </source>
</reference>
<dbReference type="InterPro" id="IPR011006">
    <property type="entry name" value="CheY-like_superfamily"/>
</dbReference>
<protein>
    <submittedName>
        <fullName evidence="3">Response regulator</fullName>
    </submittedName>
</protein>
<proteinExistence type="predicted"/>
<dbReference type="Pfam" id="PF00072">
    <property type="entry name" value="Response_reg"/>
    <property type="match status" value="1"/>
</dbReference>
<feature type="modified residue" description="4-aspartylphosphate" evidence="1">
    <location>
        <position position="53"/>
    </location>
</feature>
<dbReference type="SUPFAM" id="SSF52172">
    <property type="entry name" value="CheY-like"/>
    <property type="match status" value="1"/>
</dbReference>
<evidence type="ECO:0000256" key="1">
    <source>
        <dbReference type="PROSITE-ProRule" id="PRU00169"/>
    </source>
</evidence>
<dbReference type="InterPro" id="IPR001789">
    <property type="entry name" value="Sig_transdc_resp-reg_receiver"/>
</dbReference>
<dbReference type="Proteomes" id="UP001058533">
    <property type="component" value="Chromosome"/>
</dbReference>
<accession>A0ABY5L5W9</accession>
<gene>
    <name evidence="3" type="ORF">NMP03_08680</name>
</gene>
<name>A0ABY5L5W9_9SPHN</name>
<dbReference type="EMBL" id="CP101740">
    <property type="protein sequence ID" value="UUL81302.1"/>
    <property type="molecule type" value="Genomic_DNA"/>
</dbReference>
<organism evidence="3 4">
    <name type="scientific">Sphingomonas qomolangmaensis</name>
    <dbReference type="NCBI Taxonomy" id="2918765"/>
    <lineage>
        <taxon>Bacteria</taxon>
        <taxon>Pseudomonadati</taxon>
        <taxon>Pseudomonadota</taxon>
        <taxon>Alphaproteobacteria</taxon>
        <taxon>Sphingomonadales</taxon>
        <taxon>Sphingomonadaceae</taxon>
        <taxon>Sphingomonas</taxon>
    </lineage>
</organism>
<keyword evidence="4" id="KW-1185">Reference proteome</keyword>
<evidence type="ECO:0000313" key="4">
    <source>
        <dbReference type="Proteomes" id="UP001058533"/>
    </source>
</evidence>
<evidence type="ECO:0000259" key="2">
    <source>
        <dbReference type="PROSITE" id="PS50110"/>
    </source>
</evidence>
<feature type="domain" description="Response regulatory" evidence="2">
    <location>
        <begin position="3"/>
        <end position="114"/>
    </location>
</feature>
<sequence length="116" mass="12630">MCHALIIEDEWLIAEYLASLAERAGATSIAMAYTEDEAVDAAHERRPDIILSDVILLAGTGPCAVQAITSHYGEIPVIFITGTPECCLPREPSSVVLHKPIDPTCVMDTFRRLAHL</sequence>
<dbReference type="RefSeq" id="WP_256504965.1">
    <property type="nucleotide sequence ID" value="NZ_CP101740.1"/>
</dbReference>
<keyword evidence="1" id="KW-0597">Phosphoprotein</keyword>
<evidence type="ECO:0000313" key="3">
    <source>
        <dbReference type="EMBL" id="UUL81302.1"/>
    </source>
</evidence>